<dbReference type="EMBL" id="QJKJ01000965">
    <property type="protein sequence ID" value="RDY09821.1"/>
    <property type="molecule type" value="Genomic_DNA"/>
</dbReference>
<feature type="transmembrane region" description="Helical" evidence="1">
    <location>
        <begin position="59"/>
        <end position="75"/>
    </location>
</feature>
<dbReference type="AlphaFoldDB" id="A0A371I450"/>
<feature type="non-terminal residue" evidence="2">
    <location>
        <position position="1"/>
    </location>
</feature>
<keyword evidence="1" id="KW-0812">Transmembrane</keyword>
<reference evidence="2" key="1">
    <citation type="submission" date="2018-05" db="EMBL/GenBank/DDBJ databases">
        <title>Draft genome of Mucuna pruriens seed.</title>
        <authorList>
            <person name="Nnadi N.E."/>
            <person name="Vos R."/>
            <person name="Hasami M.H."/>
            <person name="Devisetty U.K."/>
            <person name="Aguiy J.C."/>
        </authorList>
    </citation>
    <scope>NUCLEOTIDE SEQUENCE [LARGE SCALE GENOMIC DNA]</scope>
    <source>
        <strain evidence="2">JCA_2017</strain>
    </source>
</reference>
<protein>
    <submittedName>
        <fullName evidence="2">Uncharacterized protein</fullName>
    </submittedName>
</protein>
<keyword evidence="1" id="KW-0472">Membrane</keyword>
<proteinExistence type="predicted"/>
<organism evidence="2 3">
    <name type="scientific">Mucuna pruriens</name>
    <name type="common">Velvet bean</name>
    <name type="synonym">Dolichos pruriens</name>
    <dbReference type="NCBI Taxonomy" id="157652"/>
    <lineage>
        <taxon>Eukaryota</taxon>
        <taxon>Viridiplantae</taxon>
        <taxon>Streptophyta</taxon>
        <taxon>Embryophyta</taxon>
        <taxon>Tracheophyta</taxon>
        <taxon>Spermatophyta</taxon>
        <taxon>Magnoliopsida</taxon>
        <taxon>eudicotyledons</taxon>
        <taxon>Gunneridae</taxon>
        <taxon>Pentapetalae</taxon>
        <taxon>rosids</taxon>
        <taxon>fabids</taxon>
        <taxon>Fabales</taxon>
        <taxon>Fabaceae</taxon>
        <taxon>Papilionoideae</taxon>
        <taxon>50 kb inversion clade</taxon>
        <taxon>NPAAA clade</taxon>
        <taxon>indigoferoid/millettioid clade</taxon>
        <taxon>Phaseoleae</taxon>
        <taxon>Mucuna</taxon>
    </lineage>
</organism>
<comment type="caution">
    <text evidence="2">The sequence shown here is derived from an EMBL/GenBank/DDBJ whole genome shotgun (WGS) entry which is preliminary data.</text>
</comment>
<dbReference type="Proteomes" id="UP000257109">
    <property type="component" value="Unassembled WGS sequence"/>
</dbReference>
<sequence>MVLGLNLLFTQHNYLSHSLILPTKEAVDISVMSKRWCPLWLYVSTLCFNNQTYMENKEIYFRFLWLVYIVMLLLSQPKL</sequence>
<gene>
    <name evidence="2" type="ORF">CR513_05771</name>
</gene>
<keyword evidence="3" id="KW-1185">Reference proteome</keyword>
<evidence type="ECO:0000256" key="1">
    <source>
        <dbReference type="SAM" id="Phobius"/>
    </source>
</evidence>
<keyword evidence="1" id="KW-1133">Transmembrane helix</keyword>
<dbReference type="OrthoDB" id="1427045at2759"/>
<evidence type="ECO:0000313" key="2">
    <source>
        <dbReference type="EMBL" id="RDY09821.1"/>
    </source>
</evidence>
<evidence type="ECO:0000313" key="3">
    <source>
        <dbReference type="Proteomes" id="UP000257109"/>
    </source>
</evidence>
<name>A0A371I450_MUCPR</name>
<accession>A0A371I450</accession>